<evidence type="ECO:0000313" key="2">
    <source>
        <dbReference type="Proteomes" id="UP000257136"/>
    </source>
</evidence>
<dbReference type="Proteomes" id="UP000257136">
    <property type="component" value="Unassembled WGS sequence"/>
</dbReference>
<organism evidence="1 2">
    <name type="scientific">Flavobacterium aquicola</name>
    <dbReference type="NCBI Taxonomy" id="1682742"/>
    <lineage>
        <taxon>Bacteria</taxon>
        <taxon>Pseudomonadati</taxon>
        <taxon>Bacteroidota</taxon>
        <taxon>Flavobacteriia</taxon>
        <taxon>Flavobacteriales</taxon>
        <taxon>Flavobacteriaceae</taxon>
        <taxon>Flavobacterium</taxon>
    </lineage>
</organism>
<sequence>MFTFVAIIMNYAVLIKSSVSAGKYKIIKIPRPLEFLAKSWHTRSFSK</sequence>
<accession>A0A3E0EQ12</accession>
<dbReference type="AlphaFoldDB" id="A0A3E0EQ12"/>
<protein>
    <submittedName>
        <fullName evidence="1">Uncharacterized protein</fullName>
    </submittedName>
</protein>
<name>A0A3E0EQ12_9FLAO</name>
<reference evidence="1 2" key="1">
    <citation type="submission" date="2018-08" db="EMBL/GenBank/DDBJ databases">
        <title>Genomic Encyclopedia of Archaeal and Bacterial Type Strains, Phase II (KMG-II): from individual species to whole genera.</title>
        <authorList>
            <person name="Goeker M."/>
        </authorList>
    </citation>
    <scope>NUCLEOTIDE SEQUENCE [LARGE SCALE GENOMIC DNA]</scope>
    <source>
        <strain evidence="1 2">DSM 100880</strain>
    </source>
</reference>
<evidence type="ECO:0000313" key="1">
    <source>
        <dbReference type="EMBL" id="REG99810.1"/>
    </source>
</evidence>
<gene>
    <name evidence="1" type="ORF">C8P67_104448</name>
</gene>
<comment type="caution">
    <text evidence="1">The sequence shown here is derived from an EMBL/GenBank/DDBJ whole genome shotgun (WGS) entry which is preliminary data.</text>
</comment>
<proteinExistence type="predicted"/>
<dbReference type="EMBL" id="QUNI01000004">
    <property type="protein sequence ID" value="REG99810.1"/>
    <property type="molecule type" value="Genomic_DNA"/>
</dbReference>
<keyword evidence="2" id="KW-1185">Reference proteome</keyword>